<keyword evidence="3" id="KW-1185">Reference proteome</keyword>
<dbReference type="CDD" id="cd02933">
    <property type="entry name" value="OYE_like_FMN"/>
    <property type="match status" value="1"/>
</dbReference>
<accession>Q22W50</accession>
<dbReference type="STRING" id="312017.Q22W50"/>
<sequence length="400" mass="45684">MGCGSSQQTNQVVPIVKKVNNLFQATKVGSIEVKNRFVMTAISKLQIEPQADQQEDYLTDYYTERSGFGLIFAEYDQITPLASSFYGSEHMDEQEEQIEEWRRLIDIVHQKGAKIVLQLWHPGRAVLRKFNGGDQPIAPSPIAIRTRNQEILESYPIPKEMDIQDIQEVVQQFREGAIHAKKAGFDGVLLNAADGYLVDQFIKDGTNSRNDEYGGNIQKRCKFLFECLDALTGVYGADKVGVKFSPTGRANDMYDSNPLQLMKYILSECERKKIAFVEIKKHSQLELVKNSGEQVDQFGQISPNKQIPNFFEEMRNAYSGTIIANDSLSYEQGTQYLAQRTFDLINFVQYTIVNPDLVDRFKHGWEVAKSDYSPQIQIRNKRRSQRSSIFGFEKVITINQ</sequence>
<dbReference type="Pfam" id="PF00724">
    <property type="entry name" value="Oxidored_FMN"/>
    <property type="match status" value="1"/>
</dbReference>
<evidence type="ECO:0000259" key="1">
    <source>
        <dbReference type="Pfam" id="PF00724"/>
    </source>
</evidence>
<dbReference type="GeneID" id="7833982"/>
<dbReference type="SUPFAM" id="SSF51395">
    <property type="entry name" value="FMN-linked oxidoreductases"/>
    <property type="match status" value="1"/>
</dbReference>
<dbReference type="PANTHER" id="PTHR22893:SF91">
    <property type="entry name" value="NADPH DEHYDROGENASE 2-RELATED"/>
    <property type="match status" value="1"/>
</dbReference>
<dbReference type="RefSeq" id="XP_001009812.1">
    <property type="nucleotide sequence ID" value="XM_001009812.1"/>
</dbReference>
<dbReference type="GO" id="GO:0016491">
    <property type="term" value="F:oxidoreductase activity"/>
    <property type="evidence" value="ECO:0007669"/>
    <property type="project" value="InterPro"/>
</dbReference>
<dbReference type="EMBL" id="GG662820">
    <property type="protein sequence ID" value="EAR89567.1"/>
    <property type="molecule type" value="Genomic_DNA"/>
</dbReference>
<gene>
    <name evidence="2" type="ORF">TTHERM_00160820</name>
</gene>
<dbReference type="KEGG" id="tet:TTHERM_00160820"/>
<dbReference type="Proteomes" id="UP000009168">
    <property type="component" value="Unassembled WGS sequence"/>
</dbReference>
<protein>
    <submittedName>
        <fullName evidence="2">FAD/FMN-binding family oxidoreductase</fullName>
    </submittedName>
</protein>
<proteinExistence type="predicted"/>
<reference evidence="3" key="1">
    <citation type="journal article" date="2006" name="PLoS Biol.">
        <title>Macronuclear genome sequence of the ciliate Tetrahymena thermophila, a model eukaryote.</title>
        <authorList>
            <person name="Eisen J.A."/>
            <person name="Coyne R.S."/>
            <person name="Wu M."/>
            <person name="Wu D."/>
            <person name="Thiagarajan M."/>
            <person name="Wortman J.R."/>
            <person name="Badger J.H."/>
            <person name="Ren Q."/>
            <person name="Amedeo P."/>
            <person name="Jones K.M."/>
            <person name="Tallon L.J."/>
            <person name="Delcher A.L."/>
            <person name="Salzberg S.L."/>
            <person name="Silva J.C."/>
            <person name="Haas B.J."/>
            <person name="Majoros W.H."/>
            <person name="Farzad M."/>
            <person name="Carlton J.M."/>
            <person name="Smith R.K. Jr."/>
            <person name="Garg J."/>
            <person name="Pearlman R.E."/>
            <person name="Karrer K.M."/>
            <person name="Sun L."/>
            <person name="Manning G."/>
            <person name="Elde N.C."/>
            <person name="Turkewitz A.P."/>
            <person name="Asai D.J."/>
            <person name="Wilkes D.E."/>
            <person name="Wang Y."/>
            <person name="Cai H."/>
            <person name="Collins K."/>
            <person name="Stewart B.A."/>
            <person name="Lee S.R."/>
            <person name="Wilamowska K."/>
            <person name="Weinberg Z."/>
            <person name="Ruzzo W.L."/>
            <person name="Wloga D."/>
            <person name="Gaertig J."/>
            <person name="Frankel J."/>
            <person name="Tsao C.-C."/>
            <person name="Gorovsky M.A."/>
            <person name="Keeling P.J."/>
            <person name="Waller R.F."/>
            <person name="Patron N.J."/>
            <person name="Cherry J.M."/>
            <person name="Stover N.A."/>
            <person name="Krieger C.J."/>
            <person name="del Toro C."/>
            <person name="Ryder H.F."/>
            <person name="Williamson S.C."/>
            <person name="Barbeau R.A."/>
            <person name="Hamilton E.P."/>
            <person name="Orias E."/>
        </authorList>
    </citation>
    <scope>NUCLEOTIDE SEQUENCE [LARGE SCALE GENOMIC DNA]</scope>
    <source>
        <strain evidence="3">SB210</strain>
    </source>
</reference>
<dbReference type="InParanoid" id="Q22W50"/>
<dbReference type="eggNOG" id="KOG0134">
    <property type="taxonomic scope" value="Eukaryota"/>
</dbReference>
<dbReference type="AlphaFoldDB" id="Q22W50"/>
<dbReference type="OMA" id="YDVIIAF"/>
<dbReference type="InterPro" id="IPR013785">
    <property type="entry name" value="Aldolase_TIM"/>
</dbReference>
<dbReference type="PANTHER" id="PTHR22893">
    <property type="entry name" value="NADH OXIDOREDUCTASE-RELATED"/>
    <property type="match status" value="1"/>
</dbReference>
<evidence type="ECO:0000313" key="2">
    <source>
        <dbReference type="EMBL" id="EAR89567.1"/>
    </source>
</evidence>
<feature type="domain" description="NADH:flavin oxidoreductase/NADH oxidase N-terminal" evidence="1">
    <location>
        <begin position="22"/>
        <end position="365"/>
    </location>
</feature>
<name>Q22W50_TETTS</name>
<dbReference type="InterPro" id="IPR001155">
    <property type="entry name" value="OxRdtase_FMN_N"/>
</dbReference>
<dbReference type="GO" id="GO:0010181">
    <property type="term" value="F:FMN binding"/>
    <property type="evidence" value="ECO:0007669"/>
    <property type="project" value="InterPro"/>
</dbReference>
<dbReference type="Gene3D" id="3.20.20.70">
    <property type="entry name" value="Aldolase class I"/>
    <property type="match status" value="1"/>
</dbReference>
<dbReference type="OrthoDB" id="72788at2759"/>
<dbReference type="InterPro" id="IPR045247">
    <property type="entry name" value="Oye-like"/>
</dbReference>
<evidence type="ECO:0000313" key="3">
    <source>
        <dbReference type="Proteomes" id="UP000009168"/>
    </source>
</evidence>
<dbReference type="HOGENOM" id="CLU_012153_0_0_1"/>
<organism evidence="2 3">
    <name type="scientific">Tetrahymena thermophila (strain SB210)</name>
    <dbReference type="NCBI Taxonomy" id="312017"/>
    <lineage>
        <taxon>Eukaryota</taxon>
        <taxon>Sar</taxon>
        <taxon>Alveolata</taxon>
        <taxon>Ciliophora</taxon>
        <taxon>Intramacronucleata</taxon>
        <taxon>Oligohymenophorea</taxon>
        <taxon>Hymenostomatida</taxon>
        <taxon>Tetrahymenina</taxon>
        <taxon>Tetrahymenidae</taxon>
        <taxon>Tetrahymena</taxon>
    </lineage>
</organism>